<evidence type="ECO:0000256" key="1">
    <source>
        <dbReference type="SAM" id="MobiDB-lite"/>
    </source>
</evidence>
<evidence type="ECO:0000313" key="2">
    <source>
        <dbReference type="EMBL" id="CAI4018443.1"/>
    </source>
</evidence>
<dbReference type="AlphaFoldDB" id="A0A9P1M413"/>
<comment type="caution">
    <text evidence="2">The sequence shown here is derived from an EMBL/GenBank/DDBJ whole genome shotgun (WGS) entry which is preliminary data.</text>
</comment>
<accession>A0A9P1M413</accession>
<dbReference type="Proteomes" id="UP001152797">
    <property type="component" value="Unassembled WGS sequence"/>
</dbReference>
<sequence length="171" mass="19018">MGSSKLPKLQLPKDEAAQKRLIEASDLAKTGELKAGQQMLKEGVASGLIAAPLQRQVLAWWSAGEYDLLPEKKTPPESKASPTVDDLEAQVVRLMKERQWSRKEACQYIDEGGLDMEQMQAEMNSPMDDAFEKLKQQGPPQWFVEAMTNAQEKAKQEAEGETSKETPAVEN</sequence>
<organism evidence="2">
    <name type="scientific">Cladocopium goreaui</name>
    <dbReference type="NCBI Taxonomy" id="2562237"/>
    <lineage>
        <taxon>Eukaryota</taxon>
        <taxon>Sar</taxon>
        <taxon>Alveolata</taxon>
        <taxon>Dinophyceae</taxon>
        <taxon>Suessiales</taxon>
        <taxon>Symbiodiniaceae</taxon>
        <taxon>Cladocopium</taxon>
    </lineage>
</organism>
<dbReference type="OrthoDB" id="440307at2759"/>
<name>A0A9P1M413_9DINO</name>
<keyword evidence="4" id="KW-1185">Reference proteome</keyword>
<reference evidence="2" key="1">
    <citation type="submission" date="2022-10" db="EMBL/GenBank/DDBJ databases">
        <authorList>
            <person name="Chen Y."/>
            <person name="Dougan E. K."/>
            <person name="Chan C."/>
            <person name="Rhodes N."/>
            <person name="Thang M."/>
        </authorList>
    </citation>
    <scope>NUCLEOTIDE SEQUENCE</scope>
</reference>
<feature type="region of interest" description="Disordered" evidence="1">
    <location>
        <begin position="148"/>
        <end position="171"/>
    </location>
</feature>
<dbReference type="EMBL" id="CAMXCT030006695">
    <property type="protein sequence ID" value="CAL4805755.1"/>
    <property type="molecule type" value="Genomic_DNA"/>
</dbReference>
<evidence type="ECO:0000313" key="3">
    <source>
        <dbReference type="EMBL" id="CAL1171818.1"/>
    </source>
</evidence>
<evidence type="ECO:0000313" key="4">
    <source>
        <dbReference type="Proteomes" id="UP001152797"/>
    </source>
</evidence>
<gene>
    <name evidence="2" type="ORF">C1SCF055_LOCUS43010</name>
</gene>
<feature type="compositionally biased region" description="Basic and acidic residues" evidence="1">
    <location>
        <begin position="152"/>
        <end position="164"/>
    </location>
</feature>
<dbReference type="EMBL" id="CAMXCT020006695">
    <property type="protein sequence ID" value="CAL1171818.1"/>
    <property type="molecule type" value="Genomic_DNA"/>
</dbReference>
<proteinExistence type="predicted"/>
<dbReference type="EMBL" id="CAMXCT010006695">
    <property type="protein sequence ID" value="CAI4018443.1"/>
    <property type="molecule type" value="Genomic_DNA"/>
</dbReference>
<reference evidence="3" key="2">
    <citation type="submission" date="2024-04" db="EMBL/GenBank/DDBJ databases">
        <authorList>
            <person name="Chen Y."/>
            <person name="Shah S."/>
            <person name="Dougan E. K."/>
            <person name="Thang M."/>
            <person name="Chan C."/>
        </authorList>
    </citation>
    <scope>NUCLEOTIDE SEQUENCE [LARGE SCALE GENOMIC DNA]</scope>
</reference>
<protein>
    <submittedName>
        <fullName evidence="2">Uncharacterized protein</fullName>
    </submittedName>
</protein>